<dbReference type="PRINTS" id="PR00593">
    <property type="entry name" value="MTABOTROPICR"/>
</dbReference>
<dbReference type="GO" id="GO:0004930">
    <property type="term" value="F:G protein-coupled receptor activity"/>
    <property type="evidence" value="ECO:0007669"/>
    <property type="project" value="UniProtKB-KW"/>
</dbReference>
<keyword evidence="13" id="KW-0807">Transducer</keyword>
<dbReference type="Gene3D" id="2.10.50.30">
    <property type="entry name" value="GPCR, family 3, nine cysteines domain"/>
    <property type="match status" value="1"/>
</dbReference>
<dbReference type="GeneID" id="20231940"/>
<feature type="transmembrane region" description="Helical" evidence="14">
    <location>
        <begin position="602"/>
        <end position="622"/>
    </location>
</feature>
<dbReference type="SUPFAM" id="SSF53822">
    <property type="entry name" value="Periplasmic binding protein-like I"/>
    <property type="match status" value="1"/>
</dbReference>
<keyword evidence="9 14" id="KW-0472">Membrane</keyword>
<dbReference type="PROSITE" id="PS00981">
    <property type="entry name" value="G_PROTEIN_RECEP_F3_3"/>
    <property type="match status" value="1"/>
</dbReference>
<dbReference type="GO" id="GO:0005886">
    <property type="term" value="C:plasma membrane"/>
    <property type="evidence" value="ECO:0007669"/>
    <property type="project" value="UniProtKB-SubCell"/>
</dbReference>
<dbReference type="Pfam" id="PF07562">
    <property type="entry name" value="NCD3G"/>
    <property type="match status" value="1"/>
</dbReference>
<evidence type="ECO:0000256" key="9">
    <source>
        <dbReference type="ARBA" id="ARBA00023136"/>
    </source>
</evidence>
<feature type="transmembrane region" description="Helical" evidence="14">
    <location>
        <begin position="495"/>
        <end position="517"/>
    </location>
</feature>
<reference evidence="16 17" key="1">
    <citation type="journal article" date="2013" name="Nature">
        <title>Insights into bilaterian evolution from three spiralian genomes.</title>
        <authorList>
            <person name="Simakov O."/>
            <person name="Marletaz F."/>
            <person name="Cho S.J."/>
            <person name="Edsinger-Gonzales E."/>
            <person name="Havlak P."/>
            <person name="Hellsten U."/>
            <person name="Kuo D.H."/>
            <person name="Larsson T."/>
            <person name="Lv J."/>
            <person name="Arendt D."/>
            <person name="Savage R."/>
            <person name="Osoegawa K."/>
            <person name="de Jong P."/>
            <person name="Grimwood J."/>
            <person name="Chapman J.A."/>
            <person name="Shapiro H."/>
            <person name="Aerts A."/>
            <person name="Otillar R.P."/>
            <person name="Terry A.Y."/>
            <person name="Boore J.L."/>
            <person name="Grigoriev I.V."/>
            <person name="Lindberg D.R."/>
            <person name="Seaver E.C."/>
            <person name="Weisblat D.A."/>
            <person name="Putnam N.H."/>
            <person name="Rokhsar D.S."/>
        </authorList>
    </citation>
    <scope>NUCLEOTIDE SEQUENCE [LARGE SCALE GENOMIC DNA]</scope>
</reference>
<name>V3ZLE8_LOTGI</name>
<evidence type="ECO:0000313" key="16">
    <source>
        <dbReference type="EMBL" id="ESO92203.1"/>
    </source>
</evidence>
<dbReference type="InterPro" id="IPR000337">
    <property type="entry name" value="GPCR_3"/>
</dbReference>
<dbReference type="InterPro" id="IPR001828">
    <property type="entry name" value="ANF_lig-bd_rcpt"/>
</dbReference>
<evidence type="ECO:0000259" key="15">
    <source>
        <dbReference type="PROSITE" id="PS50259"/>
    </source>
</evidence>
<dbReference type="InterPro" id="IPR017979">
    <property type="entry name" value="GPCR_3_CS"/>
</dbReference>
<dbReference type="Pfam" id="PF01094">
    <property type="entry name" value="ANF_receptor"/>
    <property type="match status" value="1"/>
</dbReference>
<dbReference type="InterPro" id="IPR011500">
    <property type="entry name" value="GPCR_3_9-Cys_dom"/>
</dbReference>
<evidence type="ECO:0000256" key="6">
    <source>
        <dbReference type="ARBA" id="ARBA00022729"/>
    </source>
</evidence>
<gene>
    <name evidence="16" type="ORF">LOTGIDRAFT_121187</name>
</gene>
<dbReference type="EMBL" id="KB202124">
    <property type="protein sequence ID" value="ESO92203.1"/>
    <property type="molecule type" value="Genomic_DNA"/>
</dbReference>
<feature type="transmembrane region" description="Helical" evidence="14">
    <location>
        <begin position="453"/>
        <end position="474"/>
    </location>
</feature>
<evidence type="ECO:0000256" key="1">
    <source>
        <dbReference type="ARBA" id="ARBA00004651"/>
    </source>
</evidence>
<dbReference type="InterPro" id="IPR017978">
    <property type="entry name" value="GPCR_3_C"/>
</dbReference>
<dbReference type="RefSeq" id="XP_009057124.1">
    <property type="nucleotide sequence ID" value="XM_009058876.1"/>
</dbReference>
<evidence type="ECO:0000256" key="12">
    <source>
        <dbReference type="ARBA" id="ARBA00023180"/>
    </source>
</evidence>
<dbReference type="InterPro" id="IPR000162">
    <property type="entry name" value="GPCR_3_mtglu_rcpt"/>
</dbReference>
<keyword evidence="6" id="KW-0732">Signal</keyword>
<evidence type="ECO:0000256" key="13">
    <source>
        <dbReference type="ARBA" id="ARBA00023224"/>
    </source>
</evidence>
<keyword evidence="10" id="KW-1015">Disulfide bond</keyword>
<dbReference type="InterPro" id="IPR050726">
    <property type="entry name" value="mGluR"/>
</dbReference>
<dbReference type="Proteomes" id="UP000030746">
    <property type="component" value="Unassembled WGS sequence"/>
</dbReference>
<evidence type="ECO:0000256" key="3">
    <source>
        <dbReference type="ARBA" id="ARBA00022475"/>
    </source>
</evidence>
<keyword evidence="3" id="KW-1003">Cell membrane</keyword>
<proteinExistence type="inferred from homology"/>
<accession>V3ZLE8</accession>
<dbReference type="STRING" id="225164.V3ZLE8"/>
<evidence type="ECO:0000256" key="11">
    <source>
        <dbReference type="ARBA" id="ARBA00023170"/>
    </source>
</evidence>
<dbReference type="Pfam" id="PF00003">
    <property type="entry name" value="7tm_3"/>
    <property type="match status" value="1"/>
</dbReference>
<evidence type="ECO:0000256" key="8">
    <source>
        <dbReference type="ARBA" id="ARBA00023040"/>
    </source>
</evidence>
<evidence type="ECO:0000256" key="10">
    <source>
        <dbReference type="ARBA" id="ARBA00023157"/>
    </source>
</evidence>
<organism evidence="16 17">
    <name type="scientific">Lottia gigantea</name>
    <name type="common">Giant owl limpet</name>
    <dbReference type="NCBI Taxonomy" id="225164"/>
    <lineage>
        <taxon>Eukaryota</taxon>
        <taxon>Metazoa</taxon>
        <taxon>Spiralia</taxon>
        <taxon>Lophotrochozoa</taxon>
        <taxon>Mollusca</taxon>
        <taxon>Gastropoda</taxon>
        <taxon>Patellogastropoda</taxon>
        <taxon>Lottioidea</taxon>
        <taxon>Lottiidae</taxon>
        <taxon>Lottia</taxon>
    </lineage>
</organism>
<keyword evidence="4" id="KW-0597">Phosphoprotein</keyword>
<evidence type="ECO:0000256" key="14">
    <source>
        <dbReference type="SAM" id="Phobius"/>
    </source>
</evidence>
<evidence type="ECO:0000256" key="4">
    <source>
        <dbReference type="ARBA" id="ARBA00022553"/>
    </source>
</evidence>
<feature type="transmembrane region" description="Helical" evidence="14">
    <location>
        <begin position="574"/>
        <end position="596"/>
    </location>
</feature>
<dbReference type="Gene3D" id="3.40.50.2300">
    <property type="match status" value="2"/>
</dbReference>
<keyword evidence="7 14" id="KW-1133">Transmembrane helix</keyword>
<comment type="subcellular location">
    <subcellularLocation>
        <location evidence="1">Cell membrane</location>
        <topology evidence="1">Multi-pass membrane protein</topology>
    </subcellularLocation>
</comment>
<keyword evidence="5 14" id="KW-0812">Transmembrane</keyword>
<dbReference type="OrthoDB" id="425344at2759"/>
<keyword evidence="12" id="KW-0325">Glycoprotein</keyword>
<dbReference type="PRINTS" id="PR00248">
    <property type="entry name" value="GPCRMGR"/>
</dbReference>
<protein>
    <recommendedName>
        <fullName evidence="15">G-protein coupled receptors family 3 profile domain-containing protein</fullName>
    </recommendedName>
</protein>
<keyword evidence="17" id="KW-1185">Reference proteome</keyword>
<comment type="similarity">
    <text evidence="2">Belongs to the G-protein coupled receptor 3 family.</text>
</comment>
<evidence type="ECO:0000313" key="17">
    <source>
        <dbReference type="Proteomes" id="UP000030746"/>
    </source>
</evidence>
<dbReference type="PROSITE" id="PS50259">
    <property type="entry name" value="G_PROTEIN_RECEP_F3_4"/>
    <property type="match status" value="1"/>
</dbReference>
<evidence type="ECO:0000256" key="7">
    <source>
        <dbReference type="ARBA" id="ARBA00022989"/>
    </source>
</evidence>
<feature type="transmembrane region" description="Helical" evidence="14">
    <location>
        <begin position="421"/>
        <end position="441"/>
    </location>
</feature>
<evidence type="ECO:0000256" key="5">
    <source>
        <dbReference type="ARBA" id="ARBA00022692"/>
    </source>
</evidence>
<dbReference type="PANTHER" id="PTHR24060">
    <property type="entry name" value="METABOTROPIC GLUTAMATE RECEPTOR"/>
    <property type="match status" value="1"/>
</dbReference>
<evidence type="ECO:0000256" key="2">
    <source>
        <dbReference type="ARBA" id="ARBA00007242"/>
    </source>
</evidence>
<dbReference type="OMA" id="DEERIFM"/>
<dbReference type="InterPro" id="IPR028082">
    <property type="entry name" value="Peripla_BP_I"/>
</dbReference>
<dbReference type="FunFam" id="2.10.50.30:FF:000001">
    <property type="entry name" value="metabotropic glutamate receptor 1"/>
    <property type="match status" value="1"/>
</dbReference>
<keyword evidence="11" id="KW-0675">Receptor</keyword>
<dbReference type="InterPro" id="IPR038550">
    <property type="entry name" value="GPCR_3_9-Cys_sf"/>
</dbReference>
<dbReference type="FunFam" id="3.40.50.2300:FF:000219">
    <property type="entry name" value="Glutamate metabotropic receptor 5"/>
    <property type="match status" value="1"/>
</dbReference>
<dbReference type="CTD" id="20231940"/>
<feature type="domain" description="G-protein coupled receptors family 3 profile" evidence="15">
    <location>
        <begin position="383"/>
        <end position="644"/>
    </location>
</feature>
<feature type="transmembrane region" description="Helical" evidence="14">
    <location>
        <begin position="543"/>
        <end position="562"/>
    </location>
</feature>
<sequence length="664" mass="74188">NYGERGIEEFETKIRQYNVCISSSGSVSSTADEMTYEKVIDRLERTPNATVVVCFCEGMTVRNLLKAAKRKNVVQKYLFIGSDGWGNRQDVVEDIEDAAVGGISVKLYSPRLRDFDDHYSNLKPYNNSRNPWFKEFWQEKFECRLDAGDDTDYRYNKTCSETVNKRQSVTISHREQTLADTKQDSKLGFVENAVYTMAYALHNMHRDVCGGVPGLCDAMKPINGSIYLKYLLNVTFNSYSGEDVHFDDNGDPPGRYEFINYQPVLLPDGNTTYSYVTIGTWKTGVLKMNEPLIHWPSIKGSSSLTPESICSRPCPKGHVKDVKGVTCCWACIPCKENETVVDETTCQACAAGLWPNHNLSVTFIIFSACEEIPIEFTSWDDSGAIVAMTIACVGILLTVWIASVFIRHNNTPVVKASTRELSYIILFGIIVACCSNFVIVAKPSIVTCYLSRILPGLAFSLMYGALVTKTNRIARILEGSKKIMTKKPRFMSASAQVVITGIIIGVESAIITVMLIIEPADSKLDYSVVKRVRLVCHTTPRGVIVPLGFDLVLIIMCTLYAIKTRNLPENFNEAKFIGFTMYTTCVIWSGFFPIYFGGESRVITMCISITLSAMVALVLLFFPKVYIIIWAPEKNTRGAFTTSKDVRCHIGSKSMPSADSMEYK</sequence>
<dbReference type="HOGENOM" id="CLU_005389_0_0_1"/>
<dbReference type="GO" id="GO:0007206">
    <property type="term" value="P:phospholipase C-activating G protein-coupled glutamate receptor signaling pathway"/>
    <property type="evidence" value="ECO:0007669"/>
    <property type="project" value="UniProtKB-ARBA"/>
</dbReference>
<feature type="non-terminal residue" evidence="16">
    <location>
        <position position="1"/>
    </location>
</feature>
<dbReference type="CDD" id="cd15285">
    <property type="entry name" value="7tmC_mGluR_group1"/>
    <property type="match status" value="1"/>
</dbReference>
<feature type="transmembrane region" description="Helical" evidence="14">
    <location>
        <begin position="384"/>
        <end position="406"/>
    </location>
</feature>
<dbReference type="AlphaFoldDB" id="V3ZLE8"/>
<dbReference type="KEGG" id="lgi:LOTGIDRAFT_121187"/>
<keyword evidence="8" id="KW-0297">G-protein coupled receptor</keyword>